<dbReference type="Proteomes" id="UP001597417">
    <property type="component" value="Unassembled WGS sequence"/>
</dbReference>
<feature type="region of interest" description="Disordered" evidence="1">
    <location>
        <begin position="148"/>
        <end position="211"/>
    </location>
</feature>
<evidence type="ECO:0000256" key="1">
    <source>
        <dbReference type="SAM" id="MobiDB-lite"/>
    </source>
</evidence>
<dbReference type="InterPro" id="IPR036661">
    <property type="entry name" value="Luciferase-like_sf"/>
</dbReference>
<evidence type="ECO:0008006" key="4">
    <source>
        <dbReference type="Google" id="ProtNLM"/>
    </source>
</evidence>
<comment type="caution">
    <text evidence="2">The sequence shown here is derived from an EMBL/GenBank/DDBJ whole genome shotgun (WGS) entry which is preliminary data.</text>
</comment>
<keyword evidence="3" id="KW-1185">Reference proteome</keyword>
<feature type="compositionally biased region" description="Basic residues" evidence="1">
    <location>
        <begin position="184"/>
        <end position="194"/>
    </location>
</feature>
<feature type="compositionally biased region" description="Low complexity" evidence="1">
    <location>
        <begin position="195"/>
        <end position="211"/>
    </location>
</feature>
<evidence type="ECO:0000313" key="3">
    <source>
        <dbReference type="Proteomes" id="UP001597417"/>
    </source>
</evidence>
<gene>
    <name evidence="2" type="ORF">ACFSXZ_38200</name>
</gene>
<reference evidence="3" key="1">
    <citation type="journal article" date="2019" name="Int. J. Syst. Evol. Microbiol.">
        <title>The Global Catalogue of Microorganisms (GCM) 10K type strain sequencing project: providing services to taxonomists for standard genome sequencing and annotation.</title>
        <authorList>
            <consortium name="The Broad Institute Genomics Platform"/>
            <consortium name="The Broad Institute Genome Sequencing Center for Infectious Disease"/>
            <person name="Wu L."/>
            <person name="Ma J."/>
        </authorList>
    </citation>
    <scope>NUCLEOTIDE SEQUENCE [LARGE SCALE GENOMIC DNA]</scope>
    <source>
        <strain evidence="3">CGMCC 4.7645</strain>
    </source>
</reference>
<dbReference type="SUPFAM" id="SSF51679">
    <property type="entry name" value="Bacterial luciferase-like"/>
    <property type="match status" value="1"/>
</dbReference>
<dbReference type="RefSeq" id="WP_378271138.1">
    <property type="nucleotide sequence ID" value="NZ_JBHUKR010000025.1"/>
</dbReference>
<dbReference type="EMBL" id="JBHUKR010000025">
    <property type="protein sequence ID" value="MFD2422175.1"/>
    <property type="molecule type" value="Genomic_DNA"/>
</dbReference>
<evidence type="ECO:0000313" key="2">
    <source>
        <dbReference type="EMBL" id="MFD2422175.1"/>
    </source>
</evidence>
<name>A0ABW5G4J9_9PSEU</name>
<organism evidence="2 3">
    <name type="scientific">Amycolatopsis pigmentata</name>
    <dbReference type="NCBI Taxonomy" id="450801"/>
    <lineage>
        <taxon>Bacteria</taxon>
        <taxon>Bacillati</taxon>
        <taxon>Actinomycetota</taxon>
        <taxon>Actinomycetes</taxon>
        <taxon>Pseudonocardiales</taxon>
        <taxon>Pseudonocardiaceae</taxon>
        <taxon>Amycolatopsis</taxon>
    </lineage>
</organism>
<sequence>MPHAELLGDLVYDGDWRGFDLGYGRIARLIDNLRGHYLGDEHTVIHSPGNTQRPRLQPHVPGLVDRTWYGGGSLRSIRWAAEEGLNLLTGNVISGEGTDDFVTAQRTLIGEYRRLIKPDRPARIALGRVIVPFDSADTRTRARYRAYAASRHRPHPETARTEANPVRAGHGGHLRTDPRTALSRCRRTGSRRTPPRTAVRVRPARLPANPP</sequence>
<dbReference type="Gene3D" id="3.20.20.30">
    <property type="entry name" value="Luciferase-like domain"/>
    <property type="match status" value="1"/>
</dbReference>
<proteinExistence type="predicted"/>
<accession>A0ABW5G4J9</accession>
<protein>
    <recommendedName>
        <fullName evidence="4">Luciferase-like monooxygenase</fullName>
    </recommendedName>
</protein>